<dbReference type="OrthoDB" id="6865373at2"/>
<dbReference type="RefSeq" id="WP_123409715.1">
    <property type="nucleotide sequence ID" value="NZ_MOBP01000021.1"/>
</dbReference>
<evidence type="ECO:0000313" key="3">
    <source>
        <dbReference type="Proteomes" id="UP000283627"/>
    </source>
</evidence>
<gene>
    <name evidence="2" type="ORF">BK665_25835</name>
</gene>
<feature type="signal peptide" evidence="1">
    <location>
        <begin position="1"/>
        <end position="22"/>
    </location>
</feature>
<protein>
    <recommendedName>
        <fullName evidence="4">Lipoprotein</fullName>
    </recommendedName>
</protein>
<dbReference type="PROSITE" id="PS51257">
    <property type="entry name" value="PROKAR_LIPOPROTEIN"/>
    <property type="match status" value="1"/>
</dbReference>
<accession>A0A423K7Q5</accession>
<evidence type="ECO:0000313" key="2">
    <source>
        <dbReference type="EMBL" id="RON47773.1"/>
    </source>
</evidence>
<comment type="caution">
    <text evidence="2">The sequence shown here is derived from an EMBL/GenBank/DDBJ whole genome shotgun (WGS) entry which is preliminary data.</text>
</comment>
<evidence type="ECO:0000256" key="1">
    <source>
        <dbReference type="SAM" id="SignalP"/>
    </source>
</evidence>
<evidence type="ECO:0008006" key="4">
    <source>
        <dbReference type="Google" id="ProtNLM"/>
    </source>
</evidence>
<feature type="chain" id="PRO_5019556623" description="Lipoprotein" evidence="1">
    <location>
        <begin position="23"/>
        <end position="175"/>
    </location>
</feature>
<dbReference type="EMBL" id="MOBP01000021">
    <property type="protein sequence ID" value="RON47773.1"/>
    <property type="molecule type" value="Genomic_DNA"/>
</dbReference>
<organism evidence="2 3">
    <name type="scientific">Pseudomonas frederiksbergensis</name>
    <dbReference type="NCBI Taxonomy" id="104087"/>
    <lineage>
        <taxon>Bacteria</taxon>
        <taxon>Pseudomonadati</taxon>
        <taxon>Pseudomonadota</taxon>
        <taxon>Gammaproteobacteria</taxon>
        <taxon>Pseudomonadales</taxon>
        <taxon>Pseudomonadaceae</taxon>
        <taxon>Pseudomonas</taxon>
    </lineage>
</organism>
<proteinExistence type="predicted"/>
<name>A0A423K7Q5_9PSED</name>
<reference evidence="2 3" key="1">
    <citation type="submission" date="2016-10" db="EMBL/GenBank/DDBJ databases">
        <title>Comparative genome analysis of multiple Pseudomonas spp. focuses on biocontrol and plant growth promoting traits.</title>
        <authorList>
            <person name="Tao X.-Y."/>
            <person name="Taylor C.G."/>
        </authorList>
    </citation>
    <scope>NUCLEOTIDE SEQUENCE [LARGE SCALE GENOMIC DNA]</scope>
    <source>
        <strain evidence="2 3">39A2</strain>
    </source>
</reference>
<dbReference type="Proteomes" id="UP000283627">
    <property type="component" value="Unassembled WGS sequence"/>
</dbReference>
<keyword evidence="1" id="KW-0732">Signal</keyword>
<dbReference type="AlphaFoldDB" id="A0A423K7Q5"/>
<sequence length="175" mass="18868">MKPLYLSSLLLLIAGCSPIPQYEAPANAPQAQIRSEMDAMINRRNYLTLSAAPTMACKYGRSVPVTPARQLFSVWGGYPSTPSKPEGFRAIEAGKPIHLLLEGGASGNRRCTVDFVTEFMPGARYVIKGGITDGPHVMSGCQINIVDLDSGVRLFQAEQSPANGCALDRLSLPMR</sequence>